<dbReference type="AlphaFoldDB" id="A0A397T9F4"/>
<comment type="caution">
    <text evidence="2">The sequence shown here is derived from an EMBL/GenBank/DDBJ whole genome shotgun (WGS) entry which is preliminary data.</text>
</comment>
<organism evidence="2 3">
    <name type="scientific">Glomus cerebriforme</name>
    <dbReference type="NCBI Taxonomy" id="658196"/>
    <lineage>
        <taxon>Eukaryota</taxon>
        <taxon>Fungi</taxon>
        <taxon>Fungi incertae sedis</taxon>
        <taxon>Mucoromycota</taxon>
        <taxon>Glomeromycotina</taxon>
        <taxon>Glomeromycetes</taxon>
        <taxon>Glomerales</taxon>
        <taxon>Glomeraceae</taxon>
        <taxon>Glomus</taxon>
    </lineage>
</organism>
<proteinExistence type="predicted"/>
<protein>
    <submittedName>
        <fullName evidence="2">Uncharacterized protein</fullName>
    </submittedName>
</protein>
<feature type="compositionally biased region" description="Polar residues" evidence="1">
    <location>
        <begin position="83"/>
        <end position="106"/>
    </location>
</feature>
<accession>A0A397T9F4</accession>
<keyword evidence="3" id="KW-1185">Reference proteome</keyword>
<dbReference type="Proteomes" id="UP000265703">
    <property type="component" value="Unassembled WGS sequence"/>
</dbReference>
<evidence type="ECO:0000313" key="2">
    <source>
        <dbReference type="EMBL" id="RIA93015.1"/>
    </source>
</evidence>
<dbReference type="EMBL" id="QKYT01000113">
    <property type="protein sequence ID" value="RIA93015.1"/>
    <property type="molecule type" value="Genomic_DNA"/>
</dbReference>
<evidence type="ECO:0000313" key="3">
    <source>
        <dbReference type="Proteomes" id="UP000265703"/>
    </source>
</evidence>
<gene>
    <name evidence="2" type="ORF">C1645_37168</name>
</gene>
<reference evidence="2 3" key="1">
    <citation type="submission" date="2018-06" db="EMBL/GenBank/DDBJ databases">
        <title>Comparative genomics reveals the genomic features of Rhizophagus irregularis, R. cerebriforme, R. diaphanum and Gigaspora rosea, and their symbiotic lifestyle signature.</title>
        <authorList>
            <person name="Morin E."/>
            <person name="San Clemente H."/>
            <person name="Chen E.C.H."/>
            <person name="De La Providencia I."/>
            <person name="Hainaut M."/>
            <person name="Kuo A."/>
            <person name="Kohler A."/>
            <person name="Murat C."/>
            <person name="Tang N."/>
            <person name="Roy S."/>
            <person name="Loubradou J."/>
            <person name="Henrissat B."/>
            <person name="Grigoriev I.V."/>
            <person name="Corradi N."/>
            <person name="Roux C."/>
            <person name="Martin F.M."/>
        </authorList>
    </citation>
    <scope>NUCLEOTIDE SEQUENCE [LARGE SCALE GENOMIC DNA]</scope>
    <source>
        <strain evidence="2 3">DAOM 227022</strain>
    </source>
</reference>
<feature type="compositionally biased region" description="Low complexity" evidence="1">
    <location>
        <begin position="8"/>
        <end position="19"/>
    </location>
</feature>
<name>A0A397T9F4_9GLOM</name>
<sequence length="184" mass="20797">MDHIYLPNNDNFNFTETNNVPPEQSSSHISNINYNVDNADFSVMNDDIVHYSDQQLMPNENTVSPSYPTLSYAPHCGHPPQSIEMTNNDSNLPNENIASTSPTNTSSYDPQYGYPPQQPIENTFFPFNVTTINPSHSEILSFDIPGFKVIIIPTSSQQDNNTYLNYPSSAITDNYQTQFTQFQQ</sequence>
<feature type="region of interest" description="Disordered" evidence="1">
    <location>
        <begin position="1"/>
        <end position="27"/>
    </location>
</feature>
<evidence type="ECO:0000256" key="1">
    <source>
        <dbReference type="SAM" id="MobiDB-lite"/>
    </source>
</evidence>
<feature type="region of interest" description="Disordered" evidence="1">
    <location>
        <begin position="79"/>
        <end position="106"/>
    </location>
</feature>